<sequence>MVHERDTLAGTRRSRWLLLVLMVVLLLLLMMALLARGGPVPAAVGSTTEDTRRSDRRIRCPEDVLQQRCLLVALLHRQRKHVRGG</sequence>
<proteinExistence type="predicted"/>
<protein>
    <submittedName>
        <fullName evidence="2">Putative secreted protein</fullName>
    </submittedName>
</protein>
<feature type="signal peptide" evidence="1">
    <location>
        <begin position="1"/>
        <end position="37"/>
    </location>
</feature>
<evidence type="ECO:0000256" key="1">
    <source>
        <dbReference type="SAM" id="SignalP"/>
    </source>
</evidence>
<dbReference type="EMBL" id="GGFL01006798">
    <property type="protein sequence ID" value="MBW70976.1"/>
    <property type="molecule type" value="Transcribed_RNA"/>
</dbReference>
<accession>A0A2M4D092</accession>
<reference evidence="2" key="1">
    <citation type="submission" date="2018-01" db="EMBL/GenBank/DDBJ databases">
        <title>An insight into the sialome of Amazonian anophelines.</title>
        <authorList>
            <person name="Ribeiro J.M."/>
            <person name="Scarpassa V."/>
            <person name="Calvo E."/>
        </authorList>
    </citation>
    <scope>NUCLEOTIDE SEQUENCE</scope>
</reference>
<evidence type="ECO:0000313" key="2">
    <source>
        <dbReference type="EMBL" id="MBW70976.1"/>
    </source>
</evidence>
<organism evidence="2">
    <name type="scientific">Anopheles darlingi</name>
    <name type="common">Mosquito</name>
    <dbReference type="NCBI Taxonomy" id="43151"/>
    <lineage>
        <taxon>Eukaryota</taxon>
        <taxon>Metazoa</taxon>
        <taxon>Ecdysozoa</taxon>
        <taxon>Arthropoda</taxon>
        <taxon>Hexapoda</taxon>
        <taxon>Insecta</taxon>
        <taxon>Pterygota</taxon>
        <taxon>Neoptera</taxon>
        <taxon>Endopterygota</taxon>
        <taxon>Diptera</taxon>
        <taxon>Nematocera</taxon>
        <taxon>Culicoidea</taxon>
        <taxon>Culicidae</taxon>
        <taxon>Anophelinae</taxon>
        <taxon>Anopheles</taxon>
    </lineage>
</organism>
<name>A0A2M4D092_ANODA</name>
<feature type="chain" id="PRO_5014856855" evidence="1">
    <location>
        <begin position="38"/>
        <end position="85"/>
    </location>
</feature>
<dbReference type="AlphaFoldDB" id="A0A2M4D092"/>
<keyword evidence="1" id="KW-0732">Signal</keyword>